<comment type="caution">
    <text evidence="3">The sequence shown here is derived from an EMBL/GenBank/DDBJ whole genome shotgun (WGS) entry which is preliminary data.</text>
</comment>
<name>A0AAW1MPV9_POPJA</name>
<accession>A0AAW1MPV9</accession>
<feature type="region of interest" description="Disordered" evidence="2">
    <location>
        <begin position="538"/>
        <end position="584"/>
    </location>
</feature>
<feature type="coiled-coil region" evidence="1">
    <location>
        <begin position="223"/>
        <end position="261"/>
    </location>
</feature>
<gene>
    <name evidence="3" type="ORF">QE152_g5253</name>
</gene>
<dbReference type="AlphaFoldDB" id="A0AAW1MPV9"/>
<sequence>MGTSNSRPTLKKQTSQAESETSSNNLSFRRLSKTRLSKAERATAISINIQNIRKQIEQFDGFRGDSRYQSIQSELTRFSQEIQDVKGKAKPATKDTCSNIQADIVDLLRKLEEIVERNEGELDLAAVESHSFIDQTPKASKKRLEPVIMEEPPQKSSNIDRDRTMMSLTQLEESTATLMKEINRAIELENTSEFVVFEKKIGILYADLTAMDIEQDDPLYERKESVSRKLIRYNNKLKTHKNRSSTAANKEQDKAKKAEQELLVISEIEENLVDIEVKVMMFEDVKGDPKYRELDQILKGYWAKLQSLDDSSEDSRRKKMRTINLIKTNLQALNSKAEENNTKIKAALQKINILEEDVLALKVVVDTYQGFKNDLDYTNVDQTIRSLWAKLNDIHSTNAKVEQKKNETIKTIQTMLTTLSQNAEKYEAKVALGREKLKTNAAKASIPNNKEESKDDKLVGELSEFDKLVGELSEFEVRWKRLSSDIEKYLTAENQDNVESVLKTVQSENQDNVESVLKTVQSDIDTCIKKLPDKLVDTRHTKSGSTSNIVSDFQNQSKRNRTSVAAGKTKEEKSKNKTKNSFQPQELLIEELSASRANQQMSPHSTPVEQIIDEIEILQDRLKVIIEEIQNASPTECSELKKKLDSVENDLNNVETNLNPVVTESKTEVFKTIASAYKMIEEKSKKDGKEETAKLKVIIENLQRLKKKVDCFSGTHGNIQFVQIEKELNDCMTALDNIDCRDNEKLRNNKNQIKQKINHYMNILDERLNLKSR</sequence>
<proteinExistence type="predicted"/>
<feature type="compositionally biased region" description="Polar residues" evidence="2">
    <location>
        <begin position="1"/>
        <end position="27"/>
    </location>
</feature>
<keyword evidence="4" id="KW-1185">Reference proteome</keyword>
<dbReference type="Proteomes" id="UP001458880">
    <property type="component" value="Unassembled WGS sequence"/>
</dbReference>
<feature type="coiled-coil region" evidence="1">
    <location>
        <begin position="327"/>
        <end position="357"/>
    </location>
</feature>
<evidence type="ECO:0000256" key="1">
    <source>
        <dbReference type="SAM" id="Coils"/>
    </source>
</evidence>
<feature type="coiled-coil region" evidence="1">
    <location>
        <begin position="608"/>
        <end position="657"/>
    </location>
</feature>
<dbReference type="SUPFAM" id="SSF63491">
    <property type="entry name" value="BAG domain"/>
    <property type="match status" value="2"/>
</dbReference>
<feature type="compositionally biased region" description="Polar residues" evidence="2">
    <location>
        <begin position="543"/>
        <end position="557"/>
    </location>
</feature>
<dbReference type="Gene3D" id="1.20.58.120">
    <property type="entry name" value="BAG domain"/>
    <property type="match status" value="2"/>
</dbReference>
<keyword evidence="1" id="KW-0175">Coiled coil</keyword>
<dbReference type="GO" id="GO:0051087">
    <property type="term" value="F:protein-folding chaperone binding"/>
    <property type="evidence" value="ECO:0007669"/>
    <property type="project" value="InterPro"/>
</dbReference>
<organism evidence="3 4">
    <name type="scientific">Popillia japonica</name>
    <name type="common">Japanese beetle</name>
    <dbReference type="NCBI Taxonomy" id="7064"/>
    <lineage>
        <taxon>Eukaryota</taxon>
        <taxon>Metazoa</taxon>
        <taxon>Ecdysozoa</taxon>
        <taxon>Arthropoda</taxon>
        <taxon>Hexapoda</taxon>
        <taxon>Insecta</taxon>
        <taxon>Pterygota</taxon>
        <taxon>Neoptera</taxon>
        <taxon>Endopterygota</taxon>
        <taxon>Coleoptera</taxon>
        <taxon>Polyphaga</taxon>
        <taxon>Scarabaeiformia</taxon>
        <taxon>Scarabaeidae</taxon>
        <taxon>Rutelinae</taxon>
        <taxon>Popillia</taxon>
    </lineage>
</organism>
<evidence type="ECO:0000313" key="3">
    <source>
        <dbReference type="EMBL" id="KAK9747535.1"/>
    </source>
</evidence>
<feature type="coiled-coil region" evidence="1">
    <location>
        <begin position="68"/>
        <end position="128"/>
    </location>
</feature>
<dbReference type="EMBL" id="JASPKY010000030">
    <property type="protein sequence ID" value="KAK9747535.1"/>
    <property type="molecule type" value="Genomic_DNA"/>
</dbReference>
<feature type="region of interest" description="Disordered" evidence="2">
    <location>
        <begin position="1"/>
        <end position="29"/>
    </location>
</feature>
<dbReference type="InterPro" id="IPR036533">
    <property type="entry name" value="BAG_dom_sf"/>
</dbReference>
<evidence type="ECO:0000256" key="2">
    <source>
        <dbReference type="SAM" id="MobiDB-lite"/>
    </source>
</evidence>
<reference evidence="3 4" key="1">
    <citation type="journal article" date="2024" name="BMC Genomics">
        <title>De novo assembly and annotation of Popillia japonica's genome with initial clues to its potential as an invasive pest.</title>
        <authorList>
            <person name="Cucini C."/>
            <person name="Boschi S."/>
            <person name="Funari R."/>
            <person name="Cardaioli E."/>
            <person name="Iannotti N."/>
            <person name="Marturano G."/>
            <person name="Paoli F."/>
            <person name="Bruttini M."/>
            <person name="Carapelli A."/>
            <person name="Frati F."/>
            <person name="Nardi F."/>
        </authorList>
    </citation>
    <scope>NUCLEOTIDE SEQUENCE [LARGE SCALE GENOMIC DNA]</scope>
    <source>
        <strain evidence="3">DMR45628</strain>
    </source>
</reference>
<evidence type="ECO:0000313" key="4">
    <source>
        <dbReference type="Proteomes" id="UP001458880"/>
    </source>
</evidence>
<protein>
    <submittedName>
        <fullName evidence="3">Uncharacterized protein</fullName>
    </submittedName>
</protein>